<gene>
    <name evidence="1" type="ORF">AEA09_07455</name>
</gene>
<protein>
    <submittedName>
        <fullName evidence="1">Uncharacterized protein</fullName>
    </submittedName>
</protein>
<keyword evidence="2" id="KW-1185">Reference proteome</keyword>
<accession>A0ABR5K4E7</accession>
<proteinExistence type="predicted"/>
<dbReference type="Proteomes" id="UP000050668">
    <property type="component" value="Unassembled WGS sequence"/>
</dbReference>
<evidence type="ECO:0000313" key="2">
    <source>
        <dbReference type="Proteomes" id="UP000050668"/>
    </source>
</evidence>
<dbReference type="EMBL" id="LGRV01000003">
    <property type="protein sequence ID" value="KOS69778.1"/>
    <property type="molecule type" value="Genomic_DNA"/>
</dbReference>
<sequence length="67" mass="7332">MAQGSADAYDEMLNRTDIDVEEFGCTSNCELCVEQLFAVVNGEVVTAEDAESLVTAIEEEIKNNPLF</sequence>
<dbReference type="InterPro" id="IPR009910">
    <property type="entry name" value="DUF1450"/>
</dbReference>
<evidence type="ECO:0000313" key="1">
    <source>
        <dbReference type="EMBL" id="KOS69778.1"/>
    </source>
</evidence>
<name>A0ABR5K4E7_9BACI</name>
<reference evidence="2" key="1">
    <citation type="submission" date="2015-07" db="EMBL/GenBank/DDBJ databases">
        <title>Fjat-14205 dsm 2895.</title>
        <authorList>
            <person name="Liu B."/>
            <person name="Wang J."/>
            <person name="Zhu Y."/>
            <person name="Liu G."/>
            <person name="Chen Q."/>
            <person name="Chen Z."/>
            <person name="Lan J."/>
            <person name="Che J."/>
            <person name="Ge C."/>
            <person name="Shi H."/>
            <person name="Pan Z."/>
            <person name="Liu X."/>
        </authorList>
    </citation>
    <scope>NUCLEOTIDE SEQUENCE [LARGE SCALE GENOMIC DNA]</scope>
    <source>
        <strain evidence="2">DSM 25560</strain>
    </source>
</reference>
<organism evidence="1 2">
    <name type="scientific">Lysinibacillus contaminans</name>
    <dbReference type="NCBI Taxonomy" id="1293441"/>
    <lineage>
        <taxon>Bacteria</taxon>
        <taxon>Bacillati</taxon>
        <taxon>Bacillota</taxon>
        <taxon>Bacilli</taxon>
        <taxon>Bacillales</taxon>
        <taxon>Bacillaceae</taxon>
        <taxon>Lysinibacillus</taxon>
    </lineage>
</organism>
<comment type="caution">
    <text evidence="1">The sequence shown here is derived from an EMBL/GenBank/DDBJ whole genome shotgun (WGS) entry which is preliminary data.</text>
</comment>
<dbReference type="Pfam" id="PF07293">
    <property type="entry name" value="DUF1450"/>
    <property type="match status" value="1"/>
</dbReference>